<accession>A0ABU8N7R7</accession>
<comment type="caution">
    <text evidence="1">The sequence shown here is derived from an EMBL/GenBank/DDBJ whole genome shotgun (WGS) entry which is preliminary data.</text>
</comment>
<evidence type="ECO:0000313" key="2">
    <source>
        <dbReference type="Proteomes" id="UP001370100"/>
    </source>
</evidence>
<dbReference type="EMBL" id="JBBEGL010000004">
    <property type="protein sequence ID" value="MEJ2887977.1"/>
    <property type="molecule type" value="Genomic_DNA"/>
</dbReference>
<sequence length="305" mass="33268">MRQGDLLLVTQIPGEPLGRLMEALDGTRFSHSGIAVRVEPGDGPADHLASALATKLDDGLDFGGVRWDPFSELWHKHRDLYCIPMSDDLRARALAYLGKYRPHPKDEGKFSFVKLVTVAAALRAFEVEPRNPGYSEPLFSAACSVASAWAATDDEPAYYCAELVATAYGRPFTRAEMVPPAGSGIGEEFDEPWWIRKASALLSDTFGGVGGPRGESWVDLAGAVSTDWDFVAHAMGGSLRSVTFLARGKIEPPPKVPDCPLRAPAADHPSLARTDVPIPHALVTPRMLWQVWGQGTIRRIRRPDE</sequence>
<dbReference type="InterPro" id="IPR038765">
    <property type="entry name" value="Papain-like_cys_pep_sf"/>
</dbReference>
<organism evidence="1 2">
    <name type="scientific">Actinomycetospora aeridis</name>
    <dbReference type="NCBI Taxonomy" id="3129231"/>
    <lineage>
        <taxon>Bacteria</taxon>
        <taxon>Bacillati</taxon>
        <taxon>Actinomycetota</taxon>
        <taxon>Actinomycetes</taxon>
        <taxon>Pseudonocardiales</taxon>
        <taxon>Pseudonocardiaceae</taxon>
        <taxon>Actinomycetospora</taxon>
    </lineage>
</organism>
<evidence type="ECO:0000313" key="1">
    <source>
        <dbReference type="EMBL" id="MEJ2887977.1"/>
    </source>
</evidence>
<name>A0ABU8N7R7_9PSEU</name>
<dbReference type="Gene3D" id="3.90.1720.10">
    <property type="entry name" value="endopeptidase domain like (from Nostoc punctiforme)"/>
    <property type="match status" value="1"/>
</dbReference>
<protein>
    <submittedName>
        <fullName evidence="1">Uncharacterized protein</fullName>
    </submittedName>
</protein>
<proteinExistence type="predicted"/>
<gene>
    <name evidence="1" type="ORF">WCD41_16065</name>
</gene>
<dbReference type="SUPFAM" id="SSF54001">
    <property type="entry name" value="Cysteine proteinases"/>
    <property type="match status" value="1"/>
</dbReference>
<dbReference type="RefSeq" id="WP_337714468.1">
    <property type="nucleotide sequence ID" value="NZ_JBBEGL010000004.1"/>
</dbReference>
<keyword evidence="2" id="KW-1185">Reference proteome</keyword>
<reference evidence="1 2" key="1">
    <citation type="submission" date="2024-03" db="EMBL/GenBank/DDBJ databases">
        <title>Actinomycetospora sp. OC33-EN06, a novel actinomycete isolated from wild orchid (Aerides multiflora).</title>
        <authorList>
            <person name="Suriyachadkun C."/>
        </authorList>
    </citation>
    <scope>NUCLEOTIDE SEQUENCE [LARGE SCALE GENOMIC DNA]</scope>
    <source>
        <strain evidence="1 2">OC33-EN06</strain>
    </source>
</reference>
<dbReference type="Proteomes" id="UP001370100">
    <property type="component" value="Unassembled WGS sequence"/>
</dbReference>